<evidence type="ECO:0000313" key="2">
    <source>
        <dbReference type="EMBL" id="AAF12492.1"/>
    </source>
</evidence>
<feature type="region of interest" description="Disordered" evidence="1">
    <location>
        <begin position="488"/>
        <end position="515"/>
    </location>
</feature>
<dbReference type="HOGENOM" id="CLU_528659_0_0_0"/>
<proteinExistence type="predicted"/>
<dbReference type="PaxDb" id="243230-DR_A0265"/>
<dbReference type="Proteomes" id="UP000002524">
    <property type="component" value="Chromosome 2"/>
</dbReference>
<accession>Q9RYP5</accession>
<dbReference type="EMBL" id="AE001825">
    <property type="protein sequence ID" value="AAF12492.1"/>
    <property type="molecule type" value="Genomic_DNA"/>
</dbReference>
<feature type="region of interest" description="Disordered" evidence="1">
    <location>
        <begin position="267"/>
        <end position="307"/>
    </location>
</feature>
<dbReference type="OrthoDB" id="57092at2"/>
<dbReference type="KEGG" id="dra:DR_A0265"/>
<dbReference type="GeneID" id="69519158"/>
<dbReference type="PATRIC" id="fig|243230.17.peg.3156"/>
<feature type="region of interest" description="Disordered" evidence="1">
    <location>
        <begin position="453"/>
        <end position="472"/>
    </location>
</feature>
<dbReference type="PIR" id="H75579">
    <property type="entry name" value="H75579"/>
</dbReference>
<reference evidence="2 3" key="1">
    <citation type="journal article" date="1999" name="Science">
        <title>Genome sequence of the radioresistant bacterium Deinococcus radiodurans R1.</title>
        <authorList>
            <person name="White O."/>
            <person name="Eisen J.A."/>
            <person name="Heidelberg J.F."/>
            <person name="Hickey E.K."/>
            <person name="Peterson J.D."/>
            <person name="Dodson R.J."/>
            <person name="Haft D.H."/>
            <person name="Gwinn M.L."/>
            <person name="Nelson W.C."/>
            <person name="Richardson D.L."/>
            <person name="Moffat K.S."/>
            <person name="Qin H."/>
            <person name="Jiang L."/>
            <person name="Pamphile W."/>
            <person name="Crosby M."/>
            <person name="Shen M."/>
            <person name="Vamathevan J.J."/>
            <person name="Lam P."/>
            <person name="McDonald L."/>
            <person name="Utterback T."/>
            <person name="Zalewski C."/>
            <person name="Makarova K.S."/>
            <person name="Aravind L."/>
            <person name="Daly M.J."/>
            <person name="Minton K.W."/>
            <person name="Fleischmann R.D."/>
            <person name="Ketchum K.A."/>
            <person name="Nelson K.E."/>
            <person name="Salzberg S."/>
            <person name="Smith H.O."/>
            <person name="Venter J.C."/>
            <person name="Fraser C.M."/>
        </authorList>
    </citation>
    <scope>NUCLEOTIDE SEQUENCE [LARGE SCALE GENOMIC DNA]</scope>
    <source>
        <strain evidence="3">ATCC 13939 / DSM 20539 / JCM 16871 / LMG 4051 / NBRC 15346 / NCIMB 9279 / R1 / VKM B-1422</strain>
    </source>
</reference>
<gene>
    <name evidence="2" type="ordered locus">DR_A0265</name>
</gene>
<protein>
    <recommendedName>
        <fullName evidence="4">DUF2357 domain-containing protein</fullName>
    </recommendedName>
</protein>
<sequence>MPPDSPLGTLADVSAPPGPAAQIVAEERSVFLPTRELALEVWLGEQRLSFFINGNRDRVPHIEQLTSAGVSIRLTDWVGRLPFRLVYEDSEEVQEVVVYPAKLSRTPGTAFAALARMVAELPELQRRLHFEGGDLPEALSGVQTLWTVPLRAQDLLELAGEAWQLWQLARRQPRPAHSAQAGRARERVVLGGQVPDRVDWNRTLDLWGRGEFPHHVALDLPAPQPPPALAALRELWQAMEEAAAQLAPGPERDEVQRRFARALAEFPRPDPASTPAAARPGPPARDPLSRRAAQLTAEVRSLTRPTSGLPGGRVRMAELYEFWAQMTLARVFGAVQGELSTTADGLYTGTLRSETGPLHSDAEPNETQPWATVSLNPRLMFSGIGSSSQTLQPDLLAVLGQGAGSEVVVADVKYRPLDRLGTDHQREINDQLLRYMGLTHAATGLVLWPGSDPEADLDGAAPPDPTTDRRLSILPGGRARLVRLRLHPLDPPHHLDDDLRDLGLLPERPEPHPEN</sequence>
<dbReference type="RefSeq" id="WP_010889524.1">
    <property type="nucleotide sequence ID" value="NC_001264.1"/>
</dbReference>
<keyword evidence="3" id="KW-1185">Reference proteome</keyword>
<evidence type="ECO:0008006" key="4">
    <source>
        <dbReference type="Google" id="ProtNLM"/>
    </source>
</evidence>
<dbReference type="InParanoid" id="Q9RYP5"/>
<dbReference type="EnsemblBacteria" id="AAF12492">
    <property type="protein sequence ID" value="AAF12492"/>
    <property type="gene ID" value="DR_A0265"/>
</dbReference>
<evidence type="ECO:0000256" key="1">
    <source>
        <dbReference type="SAM" id="MobiDB-lite"/>
    </source>
</evidence>
<dbReference type="AlphaFoldDB" id="Q9RYP5"/>
<name>Q9RYP5_DEIRA</name>
<evidence type="ECO:0000313" key="3">
    <source>
        <dbReference type="Proteomes" id="UP000002524"/>
    </source>
</evidence>
<organism evidence="2 3">
    <name type="scientific">Deinococcus radiodurans (strain ATCC 13939 / DSM 20539 / JCM 16871 / CCUG 27074 / LMG 4051 / NBRC 15346 / NCIMB 9279 / VKM B-1422 / R1)</name>
    <dbReference type="NCBI Taxonomy" id="243230"/>
    <lineage>
        <taxon>Bacteria</taxon>
        <taxon>Thermotogati</taxon>
        <taxon>Deinococcota</taxon>
        <taxon>Deinococci</taxon>
        <taxon>Deinococcales</taxon>
        <taxon>Deinococcaceae</taxon>
        <taxon>Deinococcus</taxon>
    </lineage>
</organism>